<name>A0A644TL33_9ZZZZ</name>
<dbReference type="AlphaFoldDB" id="A0A644TL33"/>
<protein>
    <recommendedName>
        <fullName evidence="2">IS1 family transposase</fullName>
    </recommendedName>
</protein>
<proteinExistence type="predicted"/>
<organism evidence="1">
    <name type="scientific">bioreactor metagenome</name>
    <dbReference type="NCBI Taxonomy" id="1076179"/>
    <lineage>
        <taxon>unclassified sequences</taxon>
        <taxon>metagenomes</taxon>
        <taxon>ecological metagenomes</taxon>
    </lineage>
</organism>
<dbReference type="EMBL" id="VSSQ01000038">
    <property type="protein sequence ID" value="MPL67643.1"/>
    <property type="molecule type" value="Genomic_DNA"/>
</dbReference>
<accession>A0A644TL33</accession>
<reference evidence="1" key="1">
    <citation type="submission" date="2019-08" db="EMBL/GenBank/DDBJ databases">
        <authorList>
            <person name="Kucharzyk K."/>
            <person name="Murdoch R.W."/>
            <person name="Higgins S."/>
            <person name="Loffler F."/>
        </authorList>
    </citation>
    <scope>NUCLEOTIDE SEQUENCE</scope>
</reference>
<evidence type="ECO:0000313" key="1">
    <source>
        <dbReference type="EMBL" id="MPL67643.1"/>
    </source>
</evidence>
<sequence length="380" mass="43987">MTTLIPFCPNRRCRYHRVPEGTYTAYSSFGFYTTQRQGRLARYLCKACGSSFSSQTFSLSYYLKKEGSFAAIQSRLCNTEGIRAIGRTLGLSCASVSNRIGRMARNCTAMHEQVTSAVPAPESLAADGFESFCCSQYFPNNIHMLVGRSSQFVYRYDYALIRRKGRMSEAQKKKRAELETRVKYPVRSIEQSFRRVLDEGLEHCFEDKRDRRLELWTDEKQEYARVLRGKQGAAARAVAKGRLVHRTISSKAARTKDTPLWAVNYLDRELRKDLKEHVRETVCWGRNVNNQMERLSVYLWQHNYIKPYRIASKGKKEATSHAEHAGYETASIKQRVEHIWNTRAFFSRGSYGQLATMTWMRRRTTPLKHNPDYLPSRVAS</sequence>
<comment type="caution">
    <text evidence="1">The sequence shown here is derived from an EMBL/GenBank/DDBJ whole genome shotgun (WGS) entry which is preliminary data.</text>
</comment>
<evidence type="ECO:0008006" key="2">
    <source>
        <dbReference type="Google" id="ProtNLM"/>
    </source>
</evidence>
<gene>
    <name evidence="1" type="ORF">SDC9_13341</name>
</gene>